<dbReference type="EMBL" id="FMXQ01000011">
    <property type="protein sequence ID" value="SDB54371.1"/>
    <property type="molecule type" value="Genomic_DNA"/>
</dbReference>
<dbReference type="RefSeq" id="WP_090879954.1">
    <property type="nucleotide sequence ID" value="NZ_FMXQ01000011.1"/>
</dbReference>
<evidence type="ECO:0000313" key="2">
    <source>
        <dbReference type="Proteomes" id="UP000199071"/>
    </source>
</evidence>
<sequence length="124" mass="13460">MNWTVQMEYSRDGASDICFPGREDGAKPRPPEAAVPVEQLLVAVASCFAQSCHIVLGARGEEPCDIRIRVIGEKAGSPPNRLERIDLTCELIGIAPEQAARIKRDAKRICTVTNTLGCELVVAE</sequence>
<gene>
    <name evidence="1" type="ORF">SAMN02982931_04279</name>
</gene>
<dbReference type="Pfam" id="PF02566">
    <property type="entry name" value="OsmC"/>
    <property type="match status" value="1"/>
</dbReference>
<protein>
    <submittedName>
        <fullName evidence="1">OsmC-like protein</fullName>
    </submittedName>
</protein>
<dbReference type="SUPFAM" id="SSF82784">
    <property type="entry name" value="OsmC-like"/>
    <property type="match status" value="1"/>
</dbReference>
<reference evidence="1 2" key="1">
    <citation type="submission" date="2016-10" db="EMBL/GenBank/DDBJ databases">
        <authorList>
            <person name="de Groot N.N."/>
        </authorList>
    </citation>
    <scope>NUCLEOTIDE SEQUENCE [LARGE SCALE GENOMIC DNA]</scope>
    <source>
        <strain evidence="1 2">ATCC 35022</strain>
    </source>
</reference>
<dbReference type="InterPro" id="IPR003718">
    <property type="entry name" value="OsmC/Ohr_fam"/>
</dbReference>
<dbReference type="Gene3D" id="3.30.300.20">
    <property type="match status" value="1"/>
</dbReference>
<proteinExistence type="predicted"/>
<dbReference type="OrthoDB" id="8277427at2"/>
<evidence type="ECO:0000313" key="1">
    <source>
        <dbReference type="EMBL" id="SDB54371.1"/>
    </source>
</evidence>
<accession>A0A1G6EAD5</accession>
<dbReference type="Proteomes" id="UP000199071">
    <property type="component" value="Unassembled WGS sequence"/>
</dbReference>
<name>A0A1G6EAD5_9HYPH</name>
<dbReference type="InterPro" id="IPR036102">
    <property type="entry name" value="OsmC/Ohrsf"/>
</dbReference>
<dbReference type="InterPro" id="IPR015946">
    <property type="entry name" value="KH_dom-like_a/b"/>
</dbReference>
<keyword evidence="2" id="KW-1185">Reference proteome</keyword>
<organism evidence="1 2">
    <name type="scientific">Bauldia litoralis</name>
    <dbReference type="NCBI Taxonomy" id="665467"/>
    <lineage>
        <taxon>Bacteria</taxon>
        <taxon>Pseudomonadati</taxon>
        <taxon>Pseudomonadota</taxon>
        <taxon>Alphaproteobacteria</taxon>
        <taxon>Hyphomicrobiales</taxon>
        <taxon>Kaistiaceae</taxon>
        <taxon>Bauldia</taxon>
    </lineage>
</organism>
<dbReference type="AlphaFoldDB" id="A0A1G6EAD5"/>
<dbReference type="STRING" id="665467.SAMN02982931_04279"/>